<evidence type="ECO:0000313" key="2">
    <source>
        <dbReference type="EMBL" id="KAJ7734160.1"/>
    </source>
</evidence>
<name>A0AAD7I543_9AGAR</name>
<keyword evidence="1" id="KW-0472">Membrane</keyword>
<accession>A0AAD7I543</accession>
<sequence length="238" mass="25675">MTYGDSQNQSNFTDATGRMTQIACTLSALRGPRCGSQNGTDESPKLLKSLDAAINSRAGPSITFLLLSSYAAILFNAVATVASLFLIDRLGDIDLNEARKGGERNIAGYIGRPESSLQLLCQFGAHSNLAFLFFQCDAIEDTGKAFKAAADAVVRCDPAIEFVAEDKVSTAFTTAKESMKVCLQEYKGGILLPRRSVGGAKEVHTYRHEGQRAPESGMSLAQVDQQHYLNATLTLLRN</sequence>
<evidence type="ECO:0000313" key="3">
    <source>
        <dbReference type="Proteomes" id="UP001215280"/>
    </source>
</evidence>
<comment type="caution">
    <text evidence="2">The sequence shown here is derived from an EMBL/GenBank/DDBJ whole genome shotgun (WGS) entry which is preliminary data.</text>
</comment>
<gene>
    <name evidence="2" type="ORF">DFH07DRAFT_780381</name>
</gene>
<dbReference type="Proteomes" id="UP001215280">
    <property type="component" value="Unassembled WGS sequence"/>
</dbReference>
<evidence type="ECO:0000256" key="1">
    <source>
        <dbReference type="SAM" id="Phobius"/>
    </source>
</evidence>
<keyword evidence="3" id="KW-1185">Reference proteome</keyword>
<protein>
    <submittedName>
        <fullName evidence="2">Uncharacterized protein</fullName>
    </submittedName>
</protein>
<proteinExistence type="predicted"/>
<organism evidence="2 3">
    <name type="scientific">Mycena maculata</name>
    <dbReference type="NCBI Taxonomy" id="230809"/>
    <lineage>
        <taxon>Eukaryota</taxon>
        <taxon>Fungi</taxon>
        <taxon>Dikarya</taxon>
        <taxon>Basidiomycota</taxon>
        <taxon>Agaricomycotina</taxon>
        <taxon>Agaricomycetes</taxon>
        <taxon>Agaricomycetidae</taxon>
        <taxon>Agaricales</taxon>
        <taxon>Marasmiineae</taxon>
        <taxon>Mycenaceae</taxon>
        <taxon>Mycena</taxon>
    </lineage>
</organism>
<dbReference type="AlphaFoldDB" id="A0AAD7I543"/>
<reference evidence="2" key="1">
    <citation type="submission" date="2023-03" db="EMBL/GenBank/DDBJ databases">
        <title>Massive genome expansion in bonnet fungi (Mycena s.s.) driven by repeated elements and novel gene families across ecological guilds.</title>
        <authorList>
            <consortium name="Lawrence Berkeley National Laboratory"/>
            <person name="Harder C.B."/>
            <person name="Miyauchi S."/>
            <person name="Viragh M."/>
            <person name="Kuo A."/>
            <person name="Thoen E."/>
            <person name="Andreopoulos B."/>
            <person name="Lu D."/>
            <person name="Skrede I."/>
            <person name="Drula E."/>
            <person name="Henrissat B."/>
            <person name="Morin E."/>
            <person name="Kohler A."/>
            <person name="Barry K."/>
            <person name="LaButti K."/>
            <person name="Morin E."/>
            <person name="Salamov A."/>
            <person name="Lipzen A."/>
            <person name="Mereny Z."/>
            <person name="Hegedus B."/>
            <person name="Baldrian P."/>
            <person name="Stursova M."/>
            <person name="Weitz H."/>
            <person name="Taylor A."/>
            <person name="Grigoriev I.V."/>
            <person name="Nagy L.G."/>
            <person name="Martin F."/>
            <person name="Kauserud H."/>
        </authorList>
    </citation>
    <scope>NUCLEOTIDE SEQUENCE</scope>
    <source>
        <strain evidence="2">CBHHK188m</strain>
    </source>
</reference>
<keyword evidence="1" id="KW-1133">Transmembrane helix</keyword>
<dbReference type="EMBL" id="JARJLG010000163">
    <property type="protein sequence ID" value="KAJ7734160.1"/>
    <property type="molecule type" value="Genomic_DNA"/>
</dbReference>
<feature type="transmembrane region" description="Helical" evidence="1">
    <location>
        <begin position="64"/>
        <end position="87"/>
    </location>
</feature>
<keyword evidence="1" id="KW-0812">Transmembrane</keyword>